<dbReference type="Gene3D" id="3.40.50.300">
    <property type="entry name" value="P-loop containing nucleotide triphosphate hydrolases"/>
    <property type="match status" value="1"/>
</dbReference>
<dbReference type="PANTHER" id="PTHR43581">
    <property type="entry name" value="ATP/GTP PHOSPHATASE"/>
    <property type="match status" value="1"/>
</dbReference>
<dbReference type="GO" id="GO:0005524">
    <property type="term" value="F:ATP binding"/>
    <property type="evidence" value="ECO:0007669"/>
    <property type="project" value="InterPro"/>
</dbReference>
<dbReference type="InterPro" id="IPR051396">
    <property type="entry name" value="Bact_Antivir_Def_Nuclease"/>
</dbReference>
<dbReference type="AlphaFoldDB" id="A0A1S2W2I4"/>
<dbReference type="SUPFAM" id="SSF52540">
    <property type="entry name" value="P-loop containing nucleoside triphosphate hydrolases"/>
    <property type="match status" value="1"/>
</dbReference>
<dbReference type="CDD" id="cd01026">
    <property type="entry name" value="TOPRIM_OLD"/>
    <property type="match status" value="1"/>
</dbReference>
<dbReference type="GO" id="GO:0016887">
    <property type="term" value="F:ATP hydrolysis activity"/>
    <property type="evidence" value="ECO:0007669"/>
    <property type="project" value="InterPro"/>
</dbReference>
<dbReference type="SMART" id="SM00382">
    <property type="entry name" value="AAA"/>
    <property type="match status" value="1"/>
</dbReference>
<sequence length="530" mass="57719">MKISSVIVRNHSRLIDCTLDVRENLILVGPNGSGKSSLIRCLDLLLGKTMQQLYYSISSADFRNMERPLIIEAKLTNLNENEFSFFPDEVDASDGSLTIRLEAIFDGEDLTISRYCPKGVGNGTLSSSQLKSIRWNLIPSDFSAKSLNSGRRTIVDDYLKEINASGDKTKIEEAISALCNAIDTSSAFDGALKSLALQLNPALAGGVDATDLRFIPGAAIDGNLLSDVRLQIKSRSGVVRQATEQSDGTKALIAFAVFNLLNSDGIIAIDEPETHLHPSAQRNLMRILLSMGRQLVIATHSGVVAGEFNPDNIVVTRDGLIPVQPRQGFLQGDQKALARWWISSRIELLTAKRIIAVEGQSDRMLVEKVAELTGRHLERDGIELLEAGGCKEMPHVMSIFGENGFGMQVSVLIDEDAEAYTARSLGVQVNNLASKAVYVSRIDLEDEYVSAIGAAKLWDKLGESSLFSPEVLQTCAITDDASIPDEDQLASFCRHKRNKIACAVIASETLTKDSAEKVSSVIEVLQNDVH</sequence>
<dbReference type="EMBL" id="MOAE01000017">
    <property type="protein sequence ID" value="OIN64696.1"/>
    <property type="molecule type" value="Genomic_DNA"/>
</dbReference>
<protein>
    <recommendedName>
        <fullName evidence="1">AAA+ ATPase domain-containing protein</fullName>
    </recommendedName>
</protein>
<proteinExistence type="predicted"/>
<evidence type="ECO:0000313" key="2">
    <source>
        <dbReference type="EMBL" id="OIN64696.1"/>
    </source>
</evidence>
<dbReference type="InterPro" id="IPR027417">
    <property type="entry name" value="P-loop_NTPase"/>
</dbReference>
<organism evidence="2 3">
    <name type="scientific">Bifidobacterium longum subsp. suis</name>
    <dbReference type="NCBI Taxonomy" id="1695"/>
    <lineage>
        <taxon>Bacteria</taxon>
        <taxon>Bacillati</taxon>
        <taxon>Actinomycetota</taxon>
        <taxon>Actinomycetes</taxon>
        <taxon>Bifidobacteriales</taxon>
        <taxon>Bifidobacteriaceae</taxon>
        <taxon>Bifidobacterium</taxon>
    </lineage>
</organism>
<dbReference type="InterPro" id="IPR003959">
    <property type="entry name" value="ATPase_AAA_core"/>
</dbReference>
<dbReference type="Pfam" id="PF13304">
    <property type="entry name" value="AAA_21"/>
    <property type="match status" value="1"/>
</dbReference>
<reference evidence="2 3" key="1">
    <citation type="journal article" date="2016" name="BMC Microbiol.">
        <title>Fucosyllactose and L-fucose utilization of infant Bifidobacterium longum and Bifidobacterium kashiwanohense.</title>
        <authorList>
            <person name="Bunesova V."/>
            <person name="Lacroix C."/>
            <person name="Schwab C."/>
        </authorList>
    </citation>
    <scope>NUCLEOTIDE SEQUENCE [LARGE SCALE GENOMIC DNA]</scope>
    <source>
        <strain evidence="2 3">BSM11-5</strain>
    </source>
</reference>
<dbReference type="RefSeq" id="WP_015439150.1">
    <property type="nucleotide sequence ID" value="NZ_MOAE01000017.1"/>
</dbReference>
<evidence type="ECO:0000259" key="1">
    <source>
        <dbReference type="SMART" id="SM00382"/>
    </source>
</evidence>
<accession>A0A1S2W2I4</accession>
<dbReference type="InterPro" id="IPR003593">
    <property type="entry name" value="AAA+_ATPase"/>
</dbReference>
<comment type="caution">
    <text evidence="2">The sequence shown here is derived from an EMBL/GenBank/DDBJ whole genome shotgun (WGS) entry which is preliminary data.</text>
</comment>
<dbReference type="Pfam" id="PF20469">
    <property type="entry name" value="OLD-like_TOPRIM"/>
    <property type="match status" value="1"/>
</dbReference>
<dbReference type="PANTHER" id="PTHR43581:SF4">
    <property type="entry name" value="ATP_GTP PHOSPHATASE"/>
    <property type="match status" value="1"/>
</dbReference>
<feature type="domain" description="AAA+ ATPase" evidence="1">
    <location>
        <begin position="21"/>
        <end position="328"/>
    </location>
</feature>
<dbReference type="InterPro" id="IPR034139">
    <property type="entry name" value="TOPRIM_OLD"/>
</dbReference>
<gene>
    <name evidence="2" type="ORF">BFS26_01985</name>
</gene>
<evidence type="ECO:0000313" key="3">
    <source>
        <dbReference type="Proteomes" id="UP000181801"/>
    </source>
</evidence>
<name>A0A1S2W2I4_BIFLN</name>
<dbReference type="Proteomes" id="UP000181801">
    <property type="component" value="Unassembled WGS sequence"/>
</dbReference>